<name>T1B735_9ZZZZ</name>
<sequence>MAAVCGCTGLASAQTAPATPATAATVAIPAIPGALAAPATTATPSLGAVLAATPGLSITGYVSAGYAHFDTTTPGLRQFDTKQNSFSLNQAAMTLSYLPTSGAGGLVNVIAGSDAKILRNAELFGSTTNSQFDILQAYAQYATGPLTFMAGKFVTLAGAETINPTTDTNISRSLLFTYLIPLEHTGVRATYAPGSSLMLTAGLNNGWNYSSSPPDARGKTIELQVSGTPGKMFSYVVTAYSGQFPLDALVSPLTVSGVAGRRDVVDFLGTIKVTDLLSFVGNVDVLSQDTPHGKLKASGIALMPTTR</sequence>
<dbReference type="EMBL" id="AUZZ01001105">
    <property type="protein sequence ID" value="EQD65672.1"/>
    <property type="molecule type" value="Genomic_DNA"/>
</dbReference>
<protein>
    <recommendedName>
        <fullName evidence="2">Porin</fullName>
    </recommendedName>
</protein>
<dbReference type="AlphaFoldDB" id="T1B735"/>
<gene>
    <name evidence="1" type="ORF">B2A_01504</name>
</gene>
<reference evidence="1" key="1">
    <citation type="submission" date="2013-08" db="EMBL/GenBank/DDBJ databases">
        <authorList>
            <person name="Mendez C."/>
            <person name="Richter M."/>
            <person name="Ferrer M."/>
            <person name="Sanchez J."/>
        </authorList>
    </citation>
    <scope>NUCLEOTIDE SEQUENCE</scope>
</reference>
<proteinExistence type="predicted"/>
<comment type="caution">
    <text evidence="1">The sequence shown here is derived from an EMBL/GenBank/DDBJ whole genome shotgun (WGS) entry which is preliminary data.</text>
</comment>
<dbReference type="Gene3D" id="2.40.160.10">
    <property type="entry name" value="Porin"/>
    <property type="match status" value="1"/>
</dbReference>
<evidence type="ECO:0008006" key="2">
    <source>
        <dbReference type="Google" id="ProtNLM"/>
    </source>
</evidence>
<dbReference type="InterPro" id="IPR011486">
    <property type="entry name" value="BBP2"/>
</dbReference>
<dbReference type="Pfam" id="PF07642">
    <property type="entry name" value="BBP2"/>
    <property type="match status" value="1"/>
</dbReference>
<dbReference type="InterPro" id="IPR023614">
    <property type="entry name" value="Porin_dom_sf"/>
</dbReference>
<reference evidence="1" key="2">
    <citation type="journal article" date="2014" name="ISME J.">
        <title>Microbial stratification in low pH oxic and suboxic macroscopic growths along an acid mine drainage.</title>
        <authorList>
            <person name="Mendez-Garcia C."/>
            <person name="Mesa V."/>
            <person name="Sprenger R.R."/>
            <person name="Richter M."/>
            <person name="Diez M.S."/>
            <person name="Solano J."/>
            <person name="Bargiela R."/>
            <person name="Golyshina O.V."/>
            <person name="Manteca A."/>
            <person name="Ramos J.L."/>
            <person name="Gallego J.R."/>
            <person name="Llorente I."/>
            <person name="Martins Dos Santos V.A."/>
            <person name="Jensen O.N."/>
            <person name="Pelaez A.I."/>
            <person name="Sanchez J."/>
            <person name="Ferrer M."/>
        </authorList>
    </citation>
    <scope>NUCLEOTIDE SEQUENCE</scope>
</reference>
<evidence type="ECO:0000313" key="1">
    <source>
        <dbReference type="EMBL" id="EQD65672.1"/>
    </source>
</evidence>
<accession>T1B735</accession>
<organism evidence="1">
    <name type="scientific">mine drainage metagenome</name>
    <dbReference type="NCBI Taxonomy" id="410659"/>
    <lineage>
        <taxon>unclassified sequences</taxon>
        <taxon>metagenomes</taxon>
        <taxon>ecological metagenomes</taxon>
    </lineage>
</organism>